<dbReference type="AlphaFoldDB" id="A0A024WCU6"/>
<accession>A0A024WCU6</accession>
<proteinExistence type="predicted"/>
<sequence>MGNTPSTLSVPKDVKYESSNSARNVLEKIGKVIKDKASEDARKYINFLKGNLKSAKFHHEFSKYSDVPHNPCGLDFAYHSNTSGGFRKYRHPCYGRQTKHNSKLEGSVCTNSKIKGNEEKINGAGACAPYRRRHMCDLNLEHIDVYNVQNIDDLLGNVLVTAKYEGESIVEKHPNRGSSEVCTALARSFADIGDIVRGTDMFKPNKDDKVEKGLRAIFKNIYEGLKGEEVKVHYKENKDGNYYKLREDWWTANRDQVWKALTCSAPGDAKYVKYFPSNTTTVSSNKCGHNDMDVPTNLDYVPQFLRWFDEWAEEFCRIRKIKIDKTKEECIGENNGKNCSREGYDCNKTNLKLNEIFVDLDCPRCEKACT</sequence>
<dbReference type="Proteomes" id="UP000030708">
    <property type="component" value="Unassembled WGS sequence"/>
</dbReference>
<dbReference type="InterPro" id="IPR042202">
    <property type="entry name" value="Duffy-ag-bd_sf"/>
</dbReference>
<protein>
    <submittedName>
        <fullName evidence="4">Uncharacterized protein</fullName>
    </submittedName>
</protein>
<name>A0A024WCU6_PLAFA</name>
<dbReference type="InterPro" id="IPR054595">
    <property type="entry name" value="DBL_C"/>
</dbReference>
<dbReference type="OrthoDB" id="10649089at2759"/>
<dbReference type="GO" id="GO:0016020">
    <property type="term" value="C:membrane"/>
    <property type="evidence" value="ECO:0007669"/>
    <property type="project" value="InterPro"/>
</dbReference>
<evidence type="ECO:0000313" key="4">
    <source>
        <dbReference type="EMBL" id="ETW38592.1"/>
    </source>
</evidence>
<evidence type="ECO:0000259" key="3">
    <source>
        <dbReference type="Pfam" id="PF22672"/>
    </source>
</evidence>
<dbReference type="SUPFAM" id="SSF140924">
    <property type="entry name" value="Duffy binding domain-like"/>
    <property type="match status" value="1"/>
</dbReference>
<feature type="domain" description="Plasmodium falciparum erythrocyte membrane protein-1 N-terminal segment" evidence="2">
    <location>
        <begin position="21"/>
        <end position="56"/>
    </location>
</feature>
<evidence type="ECO:0000259" key="1">
    <source>
        <dbReference type="Pfam" id="PF05424"/>
    </source>
</evidence>
<dbReference type="GO" id="GO:0046789">
    <property type="term" value="F:host cell surface receptor binding"/>
    <property type="evidence" value="ECO:0007669"/>
    <property type="project" value="InterPro"/>
</dbReference>
<reference evidence="4 5" key="1">
    <citation type="submission" date="2013-02" db="EMBL/GenBank/DDBJ databases">
        <title>The Genome Annotation of Plasmodium falciparum Tanzania (2000708).</title>
        <authorList>
            <consortium name="The Broad Institute Genome Sequencing Platform"/>
            <consortium name="The Broad Institute Genome Sequencing Center for Infectious Disease"/>
            <person name="Neafsey D."/>
            <person name="Hoffman S."/>
            <person name="Volkman S."/>
            <person name="Rosenthal P."/>
            <person name="Walker B."/>
            <person name="Young S.K."/>
            <person name="Zeng Q."/>
            <person name="Gargeya S."/>
            <person name="Fitzgerald M."/>
            <person name="Haas B."/>
            <person name="Abouelleil A."/>
            <person name="Allen A.W."/>
            <person name="Alvarado L."/>
            <person name="Arachchi H.M."/>
            <person name="Berlin A.M."/>
            <person name="Chapman S.B."/>
            <person name="Gainer-Dewar J."/>
            <person name="Goldberg J."/>
            <person name="Griggs A."/>
            <person name="Gujja S."/>
            <person name="Hansen M."/>
            <person name="Howarth C."/>
            <person name="Imamovic A."/>
            <person name="Ireland A."/>
            <person name="Larimer J."/>
            <person name="McCowan C."/>
            <person name="Murphy C."/>
            <person name="Pearson M."/>
            <person name="Poon T.W."/>
            <person name="Priest M."/>
            <person name="Roberts A."/>
            <person name="Saif S."/>
            <person name="Shea T."/>
            <person name="Sisk P."/>
            <person name="Sykes S."/>
            <person name="Wortman J."/>
            <person name="Nusbaum C."/>
            <person name="Birren B."/>
        </authorList>
    </citation>
    <scope>NUCLEOTIDE SEQUENCE [LARGE SCALE GENOMIC DNA]</scope>
    <source>
        <strain evidence="5">Tanzania (2000708)</strain>
    </source>
</reference>
<dbReference type="Gene3D" id="1.20.58.830">
    <property type="match status" value="1"/>
</dbReference>
<feature type="domain" description="Duffy-binding-like" evidence="3">
    <location>
        <begin position="310"/>
        <end position="370"/>
    </location>
</feature>
<dbReference type="InterPro" id="IPR008602">
    <property type="entry name" value="Duffy-antigen-binding"/>
</dbReference>
<reference evidence="4 5" key="2">
    <citation type="submission" date="2013-02" db="EMBL/GenBank/DDBJ databases">
        <title>The Genome Sequence of Plasmodium falciparum Tanzania (2000708).</title>
        <authorList>
            <consortium name="The Broad Institute Genome Sequencing Platform"/>
            <consortium name="The Broad Institute Genome Sequencing Center for Infectious Disease"/>
            <person name="Neafsey D."/>
            <person name="Cheeseman I."/>
            <person name="Volkman S."/>
            <person name="Adams J."/>
            <person name="Walker B."/>
            <person name="Young S.K."/>
            <person name="Zeng Q."/>
            <person name="Gargeya S."/>
            <person name="Fitzgerald M."/>
            <person name="Haas B."/>
            <person name="Abouelleil A."/>
            <person name="Alvarado L."/>
            <person name="Arachchi H.M."/>
            <person name="Berlin A.M."/>
            <person name="Chapman S.B."/>
            <person name="Dewar J."/>
            <person name="Goldberg J."/>
            <person name="Griggs A."/>
            <person name="Gujja S."/>
            <person name="Hansen M."/>
            <person name="Howarth C."/>
            <person name="Imamovic A."/>
            <person name="Larimer J."/>
            <person name="McCowan C."/>
            <person name="Murphy C."/>
            <person name="Neiman D."/>
            <person name="Pearson M."/>
            <person name="Priest M."/>
            <person name="Roberts A."/>
            <person name="Saif S."/>
            <person name="Shea T."/>
            <person name="Sisk P."/>
            <person name="Sykes S."/>
            <person name="Wortman J."/>
            <person name="Nusbaum C."/>
            <person name="Birren B."/>
        </authorList>
    </citation>
    <scope>NUCLEOTIDE SEQUENCE [LARGE SCALE GENOMIC DNA]</scope>
    <source>
        <strain evidence="5">Tanzania (2000708)</strain>
    </source>
</reference>
<dbReference type="EMBL" id="KI926302">
    <property type="protein sequence ID" value="ETW38592.1"/>
    <property type="molecule type" value="Genomic_DNA"/>
</dbReference>
<dbReference type="InterPro" id="IPR029210">
    <property type="entry name" value="PfEMP1_NTS"/>
</dbReference>
<dbReference type="FunFam" id="1.20.1310.20:FF:000003">
    <property type="entry name" value="Erythrocyte membrane protein 1, PfEMP1"/>
    <property type="match status" value="1"/>
</dbReference>
<dbReference type="Pfam" id="PF22672">
    <property type="entry name" value="DBL_C"/>
    <property type="match status" value="1"/>
</dbReference>
<gene>
    <name evidence="4" type="ORF">PFTANZ_00699</name>
</gene>
<evidence type="ECO:0000313" key="5">
    <source>
        <dbReference type="Proteomes" id="UP000030708"/>
    </source>
</evidence>
<evidence type="ECO:0000259" key="2">
    <source>
        <dbReference type="Pfam" id="PF15447"/>
    </source>
</evidence>
<organism evidence="4 5">
    <name type="scientific">Plasmodium falciparum Tanzania</name>
    <name type="common">2000708</name>
    <dbReference type="NCBI Taxonomy" id="1036725"/>
    <lineage>
        <taxon>Eukaryota</taxon>
        <taxon>Sar</taxon>
        <taxon>Alveolata</taxon>
        <taxon>Apicomplexa</taxon>
        <taxon>Aconoidasida</taxon>
        <taxon>Haemosporida</taxon>
        <taxon>Plasmodiidae</taxon>
        <taxon>Plasmodium</taxon>
        <taxon>Plasmodium (Laverania)</taxon>
    </lineage>
</organism>
<dbReference type="Pfam" id="PF15447">
    <property type="entry name" value="NTS"/>
    <property type="match status" value="1"/>
</dbReference>
<feature type="domain" description="Duffy-antigen binding" evidence="1">
    <location>
        <begin position="125"/>
        <end position="306"/>
    </location>
</feature>
<feature type="non-terminal residue" evidence="4">
    <location>
        <position position="370"/>
    </location>
</feature>
<dbReference type="Pfam" id="PF05424">
    <property type="entry name" value="Duffy_binding"/>
    <property type="match status" value="1"/>
</dbReference>
<dbReference type="Gene3D" id="1.20.1310.20">
    <property type="entry name" value="Duffy-antigen binding domain"/>
    <property type="match status" value="1"/>
</dbReference>